<keyword evidence="3" id="KW-1185">Reference proteome</keyword>
<evidence type="ECO:0000313" key="3">
    <source>
        <dbReference type="Proteomes" id="UP000271162"/>
    </source>
</evidence>
<organism evidence="4">
    <name type="scientific">Nippostrongylus brasiliensis</name>
    <name type="common">Rat hookworm</name>
    <dbReference type="NCBI Taxonomy" id="27835"/>
    <lineage>
        <taxon>Eukaryota</taxon>
        <taxon>Metazoa</taxon>
        <taxon>Ecdysozoa</taxon>
        <taxon>Nematoda</taxon>
        <taxon>Chromadorea</taxon>
        <taxon>Rhabditida</taxon>
        <taxon>Rhabditina</taxon>
        <taxon>Rhabditomorpha</taxon>
        <taxon>Strongyloidea</taxon>
        <taxon>Heligmosomidae</taxon>
        <taxon>Nippostrongylus</taxon>
    </lineage>
</organism>
<dbReference type="Proteomes" id="UP000271162">
    <property type="component" value="Unassembled WGS sequence"/>
</dbReference>
<dbReference type="EMBL" id="UYSL01021219">
    <property type="protein sequence ID" value="VDL77601.1"/>
    <property type="molecule type" value="Genomic_DNA"/>
</dbReference>
<accession>A0A0N4YBX8</accession>
<dbReference type="AlphaFoldDB" id="A0A0N4YBX8"/>
<reference evidence="4" key="1">
    <citation type="submission" date="2017-02" db="UniProtKB">
        <authorList>
            <consortium name="WormBaseParasite"/>
        </authorList>
    </citation>
    <scope>IDENTIFICATION</scope>
</reference>
<dbReference type="Pfam" id="PF03564">
    <property type="entry name" value="DUF1759"/>
    <property type="match status" value="1"/>
</dbReference>
<dbReference type="OMA" id="EEHTSAH"/>
<reference evidence="2 3" key="2">
    <citation type="submission" date="2018-11" db="EMBL/GenBank/DDBJ databases">
        <authorList>
            <consortium name="Pathogen Informatics"/>
        </authorList>
    </citation>
    <scope>NUCLEOTIDE SEQUENCE [LARGE SCALE GENOMIC DNA]</scope>
</reference>
<evidence type="ECO:0000313" key="4">
    <source>
        <dbReference type="WBParaSite" id="NBR_0001401101-mRNA-1"/>
    </source>
</evidence>
<dbReference type="PANTHER" id="PTHR22954:SF3">
    <property type="entry name" value="PROTEIN CBG08539"/>
    <property type="match status" value="1"/>
</dbReference>
<proteinExistence type="predicted"/>
<name>A0A0N4YBX8_NIPBR</name>
<dbReference type="PANTHER" id="PTHR22954">
    <property type="entry name" value="RETROVIRAL PROTEASE-RELATED"/>
    <property type="match status" value="1"/>
</dbReference>
<dbReference type="WBParaSite" id="NBR_0001401101-mRNA-1">
    <property type="protein sequence ID" value="NBR_0001401101-mRNA-1"/>
    <property type="gene ID" value="NBR_0001401101"/>
</dbReference>
<evidence type="ECO:0000313" key="2">
    <source>
        <dbReference type="EMBL" id="VDL77601.1"/>
    </source>
</evidence>
<feature type="region of interest" description="Disordered" evidence="1">
    <location>
        <begin position="374"/>
        <end position="404"/>
    </location>
</feature>
<dbReference type="InterPro" id="IPR005312">
    <property type="entry name" value="DUF1759"/>
</dbReference>
<feature type="region of interest" description="Disordered" evidence="1">
    <location>
        <begin position="130"/>
        <end position="155"/>
    </location>
</feature>
<gene>
    <name evidence="2" type="ORF">NBR_LOCUS14012</name>
</gene>
<feature type="compositionally biased region" description="Polar residues" evidence="1">
    <location>
        <begin position="137"/>
        <end position="152"/>
    </location>
</feature>
<evidence type="ECO:0000256" key="1">
    <source>
        <dbReference type="SAM" id="MobiDB-lite"/>
    </source>
</evidence>
<sequence>MSGIIRQQIGITKRQLRKALQEAESEHFDPDQVQKLKDDELLATYEAHTCAHLHLLFRIYARLNRLWKQWEELTKGNSKEDEVLKQYVTKYGDFRLLLNNAVSALERLDQERPLIEAELKKKKLDFEPYSESDVDSQRSSNLSSAHPTQPNTLPAIDTRTYMPPFQATDASNISFVDASILSKLDLPVFEGNLHESPEHWARFSTLVGGKPQLDGATKFSLLKSTLRGRALQSIKGLSITTANYPIAVDILKNHFDDRVTTRHILYTRLASLPSCDKDRRNLFALYSQMFALIRQFTTYEDDSKEYALGAILLNKLPRHIRSRIYHPSGNSENLVPTELLHILTRIVRKETTLEEMEDRSNYSSNIHVNAAILSNNKTATEKNRSSMSYSPSPSPDQNLPVLRL</sequence>
<dbReference type="STRING" id="27835.A0A0N4YBX8"/>
<protein>
    <submittedName>
        <fullName evidence="2 4">Uncharacterized protein</fullName>
    </submittedName>
</protein>